<dbReference type="InterPro" id="IPR007050">
    <property type="entry name" value="HTH_bacterioopsin"/>
</dbReference>
<evidence type="ECO:0000256" key="3">
    <source>
        <dbReference type="SAM" id="MobiDB-lite"/>
    </source>
</evidence>
<sequence length="315" mass="34844">MFAMSRILAHRMGWIFGEARYTKVVRPAVDLKIWMREGLLRGSRTAMIDYGVHTHCSVTAIPRHDTGRTTMTWVRIRLSVPEDTWLGDISRRHPRTAFRLRGAVGNGTSHLLASLVTADGDAIIAELERHDGVESAAVVGRTDHEVTLNLTAEPPRFVAAADASGLPLEFPIEVIDGGTTVEVLCDQERLSAFGRALAREGVLFDVNCVSRSEGATRLLTETQHDLLTEAVDAGYYDTPRECTLTELAERYGIAKSTCSETLHRAEERLVKRFVADLPVQETPTETDEPPTSDTQPELVGEESAQPEREQLLIKS</sequence>
<evidence type="ECO:0000313" key="6">
    <source>
        <dbReference type="Proteomes" id="UP000198397"/>
    </source>
</evidence>
<evidence type="ECO:0000256" key="1">
    <source>
        <dbReference type="ARBA" id="ARBA00023015"/>
    </source>
</evidence>
<dbReference type="Pfam" id="PF04967">
    <property type="entry name" value="HTH_10"/>
    <property type="match status" value="1"/>
</dbReference>
<keyword evidence="1" id="KW-0805">Transcription regulation</keyword>
<evidence type="ECO:0000313" key="5">
    <source>
        <dbReference type="EMBL" id="SNR30063.1"/>
    </source>
</evidence>
<dbReference type="Proteomes" id="UP000198397">
    <property type="component" value="Unassembled WGS sequence"/>
</dbReference>
<proteinExistence type="predicted"/>
<evidence type="ECO:0000256" key="2">
    <source>
        <dbReference type="ARBA" id="ARBA00023163"/>
    </source>
</evidence>
<name>A0A238V8V3_HALVU</name>
<organism evidence="5 6">
    <name type="scientific">Halorubrum vacuolatum</name>
    <name type="common">Natronobacterium vacuolatum</name>
    <dbReference type="NCBI Taxonomy" id="63740"/>
    <lineage>
        <taxon>Archaea</taxon>
        <taxon>Methanobacteriati</taxon>
        <taxon>Methanobacteriota</taxon>
        <taxon>Stenosarchaea group</taxon>
        <taxon>Halobacteria</taxon>
        <taxon>Halobacteriales</taxon>
        <taxon>Haloferacaceae</taxon>
        <taxon>Halorubrum</taxon>
    </lineage>
</organism>
<feature type="compositionally biased region" description="Basic and acidic residues" evidence="3">
    <location>
        <begin position="305"/>
        <end position="315"/>
    </location>
</feature>
<keyword evidence="6" id="KW-1185">Reference proteome</keyword>
<dbReference type="PANTHER" id="PTHR34236">
    <property type="entry name" value="DIMETHYL SULFOXIDE REDUCTASE TRANSCRIPTIONAL ACTIVATOR"/>
    <property type="match status" value="1"/>
</dbReference>
<dbReference type="AlphaFoldDB" id="A0A238V8V3"/>
<reference evidence="5 6" key="1">
    <citation type="submission" date="2017-06" db="EMBL/GenBank/DDBJ databases">
        <authorList>
            <person name="Kim H.J."/>
            <person name="Triplett B.A."/>
        </authorList>
    </citation>
    <scope>NUCLEOTIDE SEQUENCE [LARGE SCALE GENOMIC DNA]</scope>
    <source>
        <strain evidence="5 6">DSM 8800</strain>
    </source>
</reference>
<dbReference type="PANTHER" id="PTHR34236:SF1">
    <property type="entry name" value="DIMETHYL SULFOXIDE REDUCTASE TRANSCRIPTIONAL ACTIVATOR"/>
    <property type="match status" value="1"/>
</dbReference>
<protein>
    <submittedName>
        <fullName evidence="5">Predicted DNA binding protein, contains HTH domain</fullName>
    </submittedName>
</protein>
<evidence type="ECO:0000259" key="4">
    <source>
        <dbReference type="Pfam" id="PF04967"/>
    </source>
</evidence>
<accession>A0A238V8V3</accession>
<feature type="domain" description="HTH bat-type" evidence="4">
    <location>
        <begin position="219"/>
        <end position="271"/>
    </location>
</feature>
<keyword evidence="2" id="KW-0804">Transcription</keyword>
<feature type="region of interest" description="Disordered" evidence="3">
    <location>
        <begin position="276"/>
        <end position="315"/>
    </location>
</feature>
<dbReference type="EMBL" id="FZNQ01000002">
    <property type="protein sequence ID" value="SNR30063.1"/>
    <property type="molecule type" value="Genomic_DNA"/>
</dbReference>
<gene>
    <name evidence="5" type="ORF">SAMN06264855_10219</name>
</gene>